<dbReference type="Gene3D" id="3.40.190.10">
    <property type="entry name" value="Periplasmic binding protein-like II"/>
    <property type="match status" value="2"/>
</dbReference>
<organism evidence="1 2">
    <name type="scientific">BD1-7 clade bacterium</name>
    <dbReference type="NCBI Taxonomy" id="2029982"/>
    <lineage>
        <taxon>Bacteria</taxon>
        <taxon>Pseudomonadati</taxon>
        <taxon>Pseudomonadota</taxon>
        <taxon>Gammaproteobacteria</taxon>
        <taxon>Cellvibrionales</taxon>
        <taxon>Spongiibacteraceae</taxon>
        <taxon>BD1-7 clade</taxon>
    </lineage>
</organism>
<accession>A0A5S9MPR7</accession>
<gene>
    <name evidence="1" type="ORF">DPBNPPHM_00034</name>
</gene>
<evidence type="ECO:0000313" key="2">
    <source>
        <dbReference type="Proteomes" id="UP000434580"/>
    </source>
</evidence>
<sequence length="248" mass="27480">MSKLTLSIKPNTAPKELSGWYMFNTWLQKTLGETVHLQFYDDFDQQREAMRNGDIDVIYTGPFDASLLVRDLGFKALVKPLGQNDEASLVCSAESSIQSFDDLKPGIRIDTIDDPTLEMIATMLVEAADIDHQNSQWAHSSSQVISARQVISGKADLAILFERDYNALSGIVRDQLRNILTSQISVIHPVLAVAPSLAGKADMLTEAICNMKQSPADATIVDAMAIEEFAPIQQEEIEFMIDLMDTLK</sequence>
<dbReference type="EMBL" id="CACSII010000001">
    <property type="protein sequence ID" value="CAA0078473.1"/>
    <property type="molecule type" value="Genomic_DNA"/>
</dbReference>
<dbReference type="Pfam" id="PF12974">
    <property type="entry name" value="Phosphonate-bd"/>
    <property type="match status" value="1"/>
</dbReference>
<dbReference type="SUPFAM" id="SSF53850">
    <property type="entry name" value="Periplasmic binding protein-like II"/>
    <property type="match status" value="1"/>
</dbReference>
<proteinExistence type="predicted"/>
<dbReference type="Proteomes" id="UP000434580">
    <property type="component" value="Unassembled WGS sequence"/>
</dbReference>
<dbReference type="AlphaFoldDB" id="A0A5S9MPR7"/>
<evidence type="ECO:0000313" key="1">
    <source>
        <dbReference type="EMBL" id="CAA0078473.1"/>
    </source>
</evidence>
<name>A0A5S9MPR7_9GAMM</name>
<reference evidence="1 2" key="1">
    <citation type="submission" date="2019-11" db="EMBL/GenBank/DDBJ databases">
        <authorList>
            <person name="Holert J."/>
        </authorList>
    </citation>
    <scope>NUCLEOTIDE SEQUENCE [LARGE SCALE GENOMIC DNA]</scope>
    <source>
        <strain evidence="1">BC5_2</strain>
    </source>
</reference>
<evidence type="ECO:0008006" key="3">
    <source>
        <dbReference type="Google" id="ProtNLM"/>
    </source>
</evidence>
<dbReference type="OrthoDB" id="34246at2"/>
<protein>
    <recommendedName>
        <fullName evidence="3">Phosphate-import protein PhnD</fullName>
    </recommendedName>
</protein>